<gene>
    <name evidence="2" type="ORF">PBRASI_LOCUS10648</name>
</gene>
<feature type="compositionally biased region" description="Polar residues" evidence="1">
    <location>
        <begin position="12"/>
        <end position="21"/>
    </location>
</feature>
<proteinExistence type="predicted"/>
<evidence type="ECO:0000313" key="3">
    <source>
        <dbReference type="Proteomes" id="UP000789739"/>
    </source>
</evidence>
<accession>A0A9N9DZ05</accession>
<dbReference type="AlphaFoldDB" id="A0A9N9DZ05"/>
<dbReference type="EMBL" id="CAJVPI010003436">
    <property type="protein sequence ID" value="CAG8658392.1"/>
    <property type="molecule type" value="Genomic_DNA"/>
</dbReference>
<evidence type="ECO:0000313" key="2">
    <source>
        <dbReference type="EMBL" id="CAG8658392.1"/>
    </source>
</evidence>
<reference evidence="2" key="1">
    <citation type="submission" date="2021-06" db="EMBL/GenBank/DDBJ databases">
        <authorList>
            <person name="Kallberg Y."/>
            <person name="Tangrot J."/>
            <person name="Rosling A."/>
        </authorList>
    </citation>
    <scope>NUCLEOTIDE SEQUENCE</scope>
    <source>
        <strain evidence="2">BR232B</strain>
    </source>
</reference>
<protein>
    <submittedName>
        <fullName evidence="2">5503_t:CDS:1</fullName>
    </submittedName>
</protein>
<sequence length="181" mass="21077">MDLLEYAKNHPKSTSRQNRQSENTVDFSKLCLSFKKLNKYREELDKLDENETQLCSREWVFPHFVGDVGLEKNKPPITMHYDVNAWLKLQQRILRTMALDDYMGCIVFIQCKNHAKNIGRTPVQALGGLLSRRSKYHLCIASIVVVSRNDDKEERFDRSAREEADTCPNPMNETIIRKTIS</sequence>
<dbReference type="Proteomes" id="UP000789739">
    <property type="component" value="Unassembled WGS sequence"/>
</dbReference>
<name>A0A9N9DZ05_9GLOM</name>
<comment type="caution">
    <text evidence="2">The sequence shown here is derived from an EMBL/GenBank/DDBJ whole genome shotgun (WGS) entry which is preliminary data.</text>
</comment>
<keyword evidence="3" id="KW-1185">Reference proteome</keyword>
<organism evidence="2 3">
    <name type="scientific">Paraglomus brasilianum</name>
    <dbReference type="NCBI Taxonomy" id="144538"/>
    <lineage>
        <taxon>Eukaryota</taxon>
        <taxon>Fungi</taxon>
        <taxon>Fungi incertae sedis</taxon>
        <taxon>Mucoromycota</taxon>
        <taxon>Glomeromycotina</taxon>
        <taxon>Glomeromycetes</taxon>
        <taxon>Paraglomerales</taxon>
        <taxon>Paraglomeraceae</taxon>
        <taxon>Paraglomus</taxon>
    </lineage>
</organism>
<feature type="region of interest" description="Disordered" evidence="1">
    <location>
        <begin position="1"/>
        <end position="21"/>
    </location>
</feature>
<evidence type="ECO:0000256" key="1">
    <source>
        <dbReference type="SAM" id="MobiDB-lite"/>
    </source>
</evidence>